<name>A0A2N9GXM0_FAGSY</name>
<accession>A0A2N9GXM0</accession>
<keyword evidence="1" id="KW-0175">Coiled coil</keyword>
<evidence type="ECO:0000313" key="3">
    <source>
        <dbReference type="EMBL" id="SPD04492.1"/>
    </source>
</evidence>
<evidence type="ECO:0000256" key="2">
    <source>
        <dbReference type="SAM" id="MobiDB-lite"/>
    </source>
</evidence>
<reference evidence="3" key="1">
    <citation type="submission" date="2018-02" db="EMBL/GenBank/DDBJ databases">
        <authorList>
            <person name="Cohen D.B."/>
            <person name="Kent A.D."/>
        </authorList>
    </citation>
    <scope>NUCLEOTIDE SEQUENCE</scope>
</reference>
<organism evidence="3">
    <name type="scientific">Fagus sylvatica</name>
    <name type="common">Beechnut</name>
    <dbReference type="NCBI Taxonomy" id="28930"/>
    <lineage>
        <taxon>Eukaryota</taxon>
        <taxon>Viridiplantae</taxon>
        <taxon>Streptophyta</taxon>
        <taxon>Embryophyta</taxon>
        <taxon>Tracheophyta</taxon>
        <taxon>Spermatophyta</taxon>
        <taxon>Magnoliopsida</taxon>
        <taxon>eudicotyledons</taxon>
        <taxon>Gunneridae</taxon>
        <taxon>Pentapetalae</taxon>
        <taxon>rosids</taxon>
        <taxon>fabids</taxon>
        <taxon>Fagales</taxon>
        <taxon>Fagaceae</taxon>
        <taxon>Fagus</taxon>
    </lineage>
</organism>
<dbReference type="EMBL" id="OIVN01002542">
    <property type="protein sequence ID" value="SPD04492.1"/>
    <property type="molecule type" value="Genomic_DNA"/>
</dbReference>
<gene>
    <name evidence="3" type="ORF">FSB_LOCUS32374</name>
</gene>
<feature type="compositionally biased region" description="Acidic residues" evidence="2">
    <location>
        <begin position="342"/>
        <end position="361"/>
    </location>
</feature>
<feature type="coiled-coil region" evidence="1">
    <location>
        <begin position="238"/>
        <end position="300"/>
    </location>
</feature>
<sequence length="361" mass="40805">MRVFREKYQVSNDVRLKYCKSNDLRLLNRDEILIPVMSVVEGRVRARNVNIKLVNGLLSSNKGYDNDWLVVAGNWFIGGSSCRNKFGHPVPSQLEVPETPVNLEDLTKEVRVEPTTLFVAQLATTPILPKHPDLNPTGEVSEMAPPINPYELMRKKSKGKGKAKQGAQAKKPRRVVFEVIALEQATQSADSSSAAREELTQPPQVVEIDEPEEAWDEMFSGQIFRHISRKLVMEAEHNKAMAEVMESATANYTALEQEHFKALHNMKEAEEKAKTEAEQKAKMEAEVAQLQEKFRFLKAECIQSIGKAQEEGSKRKADVLFSSEMYVRSNTPLPYPEVGLTEWDDEDEDDDEDEAEEAKAE</sequence>
<protein>
    <submittedName>
        <fullName evidence="3">Uncharacterized protein</fullName>
    </submittedName>
</protein>
<proteinExistence type="predicted"/>
<evidence type="ECO:0000256" key="1">
    <source>
        <dbReference type="SAM" id="Coils"/>
    </source>
</evidence>
<feature type="region of interest" description="Disordered" evidence="2">
    <location>
        <begin position="330"/>
        <end position="361"/>
    </location>
</feature>
<dbReference type="AlphaFoldDB" id="A0A2N9GXM0"/>